<dbReference type="GO" id="GO:0050479">
    <property type="term" value="F:glyceryl-ether monooxygenase activity"/>
    <property type="evidence" value="ECO:0007669"/>
    <property type="project" value="TreeGrafter"/>
</dbReference>
<evidence type="ECO:0000256" key="7">
    <source>
        <dbReference type="SAM" id="MobiDB-lite"/>
    </source>
</evidence>
<protein>
    <submittedName>
        <fullName evidence="10">Sterol desaturaserelated protein</fullName>
    </submittedName>
</protein>
<keyword evidence="3 8" id="KW-1133">Transmembrane helix</keyword>
<evidence type="ECO:0000256" key="2">
    <source>
        <dbReference type="ARBA" id="ARBA00022692"/>
    </source>
</evidence>
<dbReference type="InterPro" id="IPR051689">
    <property type="entry name" value="Sterol_desaturase/TMEM195"/>
</dbReference>
<evidence type="ECO:0000256" key="8">
    <source>
        <dbReference type="SAM" id="Phobius"/>
    </source>
</evidence>
<dbReference type="GO" id="GO:0005506">
    <property type="term" value="F:iron ion binding"/>
    <property type="evidence" value="ECO:0007669"/>
    <property type="project" value="InterPro"/>
</dbReference>
<dbReference type="PANTHER" id="PTHR21624:SF1">
    <property type="entry name" value="ALKYLGLYCEROL MONOOXYGENASE"/>
    <property type="match status" value="1"/>
</dbReference>
<evidence type="ECO:0000256" key="4">
    <source>
        <dbReference type="ARBA" id="ARBA00023002"/>
    </source>
</evidence>
<evidence type="ECO:0000259" key="9">
    <source>
        <dbReference type="Pfam" id="PF04116"/>
    </source>
</evidence>
<dbReference type="RefSeq" id="XP_004337122.1">
    <property type="nucleotide sequence ID" value="XM_004337074.1"/>
</dbReference>
<name>L8GPN0_ACACF</name>
<dbReference type="PANTHER" id="PTHR21624">
    <property type="entry name" value="STEROL DESATURASE-RELATED PROTEIN"/>
    <property type="match status" value="1"/>
</dbReference>
<feature type="transmembrane region" description="Helical" evidence="8">
    <location>
        <begin position="396"/>
        <end position="415"/>
    </location>
</feature>
<feature type="transmembrane region" description="Helical" evidence="8">
    <location>
        <begin position="454"/>
        <end position="471"/>
    </location>
</feature>
<comment type="subcellular location">
    <subcellularLocation>
        <location evidence="1">Endomembrane system</location>
        <topology evidence="1">Multi-pass membrane protein</topology>
    </subcellularLocation>
</comment>
<reference evidence="10 11" key="1">
    <citation type="journal article" date="2013" name="Genome Biol.">
        <title>Genome of Acanthamoeba castellanii highlights extensive lateral gene transfer and early evolution of tyrosine kinase signaling.</title>
        <authorList>
            <person name="Clarke M."/>
            <person name="Lohan A.J."/>
            <person name="Liu B."/>
            <person name="Lagkouvardos I."/>
            <person name="Roy S."/>
            <person name="Zafar N."/>
            <person name="Bertelli C."/>
            <person name="Schilde C."/>
            <person name="Kianianmomeni A."/>
            <person name="Burglin T.R."/>
            <person name="Frech C."/>
            <person name="Turcotte B."/>
            <person name="Kopec K.O."/>
            <person name="Synnott J.M."/>
            <person name="Choo C."/>
            <person name="Paponov I."/>
            <person name="Finkler A."/>
            <person name="Soon Heng Tan C."/>
            <person name="Hutchins A.P."/>
            <person name="Weinmeier T."/>
            <person name="Rattei T."/>
            <person name="Chu J.S."/>
            <person name="Gimenez G."/>
            <person name="Irimia M."/>
            <person name="Rigden D.J."/>
            <person name="Fitzpatrick D.A."/>
            <person name="Lorenzo-Morales J."/>
            <person name="Bateman A."/>
            <person name="Chiu C.H."/>
            <person name="Tang P."/>
            <person name="Hegemann P."/>
            <person name="Fromm H."/>
            <person name="Raoult D."/>
            <person name="Greub G."/>
            <person name="Miranda-Saavedra D."/>
            <person name="Chen N."/>
            <person name="Nash P."/>
            <person name="Ginger M.L."/>
            <person name="Horn M."/>
            <person name="Schaap P."/>
            <person name="Caler L."/>
            <person name="Loftus B."/>
        </authorList>
    </citation>
    <scope>NUCLEOTIDE SEQUENCE [LARGE SCALE GENOMIC DNA]</scope>
    <source>
        <strain evidence="10 11">Neff</strain>
    </source>
</reference>
<dbReference type="GO" id="GO:0006643">
    <property type="term" value="P:membrane lipid metabolic process"/>
    <property type="evidence" value="ECO:0007669"/>
    <property type="project" value="TreeGrafter"/>
</dbReference>
<dbReference type="KEGG" id="acan:ACA1_215910"/>
<dbReference type="Proteomes" id="UP000011083">
    <property type="component" value="Unassembled WGS sequence"/>
</dbReference>
<sequence length="546" mass="60494">MTRKAKEAATRTATSAGSTSFSNPLHADNNKRELALRGGPQVVAAGLVVAAHAWFLWYLQAEYEALPDKSDLASVTDYVDLWVPIFLLSMFAEAAWAKYKEVRLYRVNDTLSSLSLGVLSLLTKKLAAKALAFFPYVYVWEHFAVTRAFATNGALAWWLMFAGKEFSYYCTPSSPLPILPTSTANPAFAYTRTHARGGHTIAAFWAMHSVHHSSEEYNLAAALHSSVSWLYDLPLALFFPPALFVIHSQFNLLYQFWIHTPVIGKLGPLEYVLNTPSQHRVHHGKNVYCIDKNYGGTLCIFDRLFGTFQEELDQIPIVYGVVHPINTFNPVEANATNWRYIGANFLNLKGLRNKLGTLYFGPGWIPGASSGTEEYPIPPTSTDSTTKYDPRVPAGVSWYILAQFGWALVLLTVAIDRLSSTLGHTSLFSAYITWTLLNIGGISDRKSWAFASEVVRLVALVPLGSFAVSLWDESADLGQWAAGFAAWSIVSALYLFAFRAGLARPLKPAELGRTNRKQALIDQTEQHRLALRACRGRPCPAIMPSS</sequence>
<feature type="transmembrane region" description="Helical" evidence="8">
    <location>
        <begin position="42"/>
        <end position="61"/>
    </location>
</feature>
<evidence type="ECO:0000313" key="10">
    <source>
        <dbReference type="EMBL" id="ELR15109.1"/>
    </source>
</evidence>
<dbReference type="Pfam" id="PF04116">
    <property type="entry name" value="FA_hydroxylase"/>
    <property type="match status" value="1"/>
</dbReference>
<feature type="compositionally biased region" description="Low complexity" evidence="7">
    <location>
        <begin position="10"/>
        <end position="22"/>
    </location>
</feature>
<feature type="domain" description="Fatty acid hydroxylase" evidence="9">
    <location>
        <begin position="193"/>
        <end position="307"/>
    </location>
</feature>
<evidence type="ECO:0000256" key="6">
    <source>
        <dbReference type="ARBA" id="ARBA00023136"/>
    </source>
</evidence>
<evidence type="ECO:0000313" key="11">
    <source>
        <dbReference type="Proteomes" id="UP000011083"/>
    </source>
</evidence>
<keyword evidence="5" id="KW-0443">Lipid metabolism</keyword>
<dbReference type="STRING" id="1257118.L8GPN0"/>
<dbReference type="EMBL" id="KB008036">
    <property type="protein sequence ID" value="ELR15109.1"/>
    <property type="molecule type" value="Genomic_DNA"/>
</dbReference>
<dbReference type="AlphaFoldDB" id="L8GPN0"/>
<evidence type="ECO:0000256" key="1">
    <source>
        <dbReference type="ARBA" id="ARBA00004127"/>
    </source>
</evidence>
<feature type="transmembrane region" description="Helical" evidence="8">
    <location>
        <begin position="81"/>
        <end position="99"/>
    </location>
</feature>
<dbReference type="GeneID" id="14915637"/>
<dbReference type="VEuPathDB" id="AmoebaDB:ACA1_215910"/>
<keyword evidence="2 8" id="KW-0812">Transmembrane</keyword>
<feature type="transmembrane region" description="Helical" evidence="8">
    <location>
        <begin position="477"/>
        <end position="497"/>
    </location>
</feature>
<dbReference type="GO" id="GO:0008610">
    <property type="term" value="P:lipid biosynthetic process"/>
    <property type="evidence" value="ECO:0007669"/>
    <property type="project" value="InterPro"/>
</dbReference>
<dbReference type="InterPro" id="IPR006694">
    <property type="entry name" value="Fatty_acid_hydroxylase"/>
</dbReference>
<keyword evidence="11" id="KW-1185">Reference proteome</keyword>
<keyword evidence="4" id="KW-0560">Oxidoreductase</keyword>
<feature type="region of interest" description="Disordered" evidence="7">
    <location>
        <begin position="1"/>
        <end position="25"/>
    </location>
</feature>
<evidence type="ECO:0000256" key="5">
    <source>
        <dbReference type="ARBA" id="ARBA00023098"/>
    </source>
</evidence>
<dbReference type="OrthoDB" id="6354873at2759"/>
<feature type="transmembrane region" description="Helical" evidence="8">
    <location>
        <begin position="421"/>
        <end position="442"/>
    </location>
</feature>
<dbReference type="GO" id="GO:0005783">
    <property type="term" value="C:endoplasmic reticulum"/>
    <property type="evidence" value="ECO:0007669"/>
    <property type="project" value="TreeGrafter"/>
</dbReference>
<accession>L8GPN0</accession>
<dbReference type="GO" id="GO:0016020">
    <property type="term" value="C:membrane"/>
    <property type="evidence" value="ECO:0007669"/>
    <property type="project" value="GOC"/>
</dbReference>
<keyword evidence="6 8" id="KW-0472">Membrane</keyword>
<organism evidence="10 11">
    <name type="scientific">Acanthamoeba castellanii (strain ATCC 30010 / Neff)</name>
    <dbReference type="NCBI Taxonomy" id="1257118"/>
    <lineage>
        <taxon>Eukaryota</taxon>
        <taxon>Amoebozoa</taxon>
        <taxon>Discosea</taxon>
        <taxon>Longamoebia</taxon>
        <taxon>Centramoebida</taxon>
        <taxon>Acanthamoebidae</taxon>
        <taxon>Acanthamoeba</taxon>
    </lineage>
</organism>
<dbReference type="OMA" id="HIGAGTH"/>
<proteinExistence type="predicted"/>
<evidence type="ECO:0000256" key="3">
    <source>
        <dbReference type="ARBA" id="ARBA00022989"/>
    </source>
</evidence>
<gene>
    <name evidence="10" type="ORF">ACA1_215910</name>
</gene>